<name>A0A7I8DQH7_9FIRM</name>
<organism evidence="1 2">
    <name type="scientific">Anaerocolumna chitinilytica</name>
    <dbReference type="NCBI Taxonomy" id="1727145"/>
    <lineage>
        <taxon>Bacteria</taxon>
        <taxon>Bacillati</taxon>
        <taxon>Bacillota</taxon>
        <taxon>Clostridia</taxon>
        <taxon>Lachnospirales</taxon>
        <taxon>Lachnospiraceae</taxon>
        <taxon>Anaerocolumna</taxon>
    </lineage>
</organism>
<evidence type="ECO:0000313" key="1">
    <source>
        <dbReference type="EMBL" id="BCJ99564.1"/>
    </source>
</evidence>
<gene>
    <name evidence="1" type="ORF">bsdcttw_26050</name>
</gene>
<keyword evidence="2" id="KW-1185">Reference proteome</keyword>
<reference evidence="1 2" key="2">
    <citation type="submission" date="2020-08" db="EMBL/GenBank/DDBJ databases">
        <authorList>
            <person name="Ueki A."/>
            <person name="Tonouchi A."/>
        </authorList>
    </citation>
    <scope>NUCLEOTIDE SEQUENCE [LARGE SCALE GENOMIC DNA]</scope>
    <source>
        <strain evidence="1 2">CTTW</strain>
    </source>
</reference>
<proteinExistence type="predicted"/>
<dbReference type="AlphaFoldDB" id="A0A7I8DQH7"/>
<reference evidence="1 2" key="1">
    <citation type="submission" date="2020-08" db="EMBL/GenBank/DDBJ databases">
        <title>Draft genome sequencing of an Anaerocolumna strain isolated from anoxic soil subjected to BSD treatment.</title>
        <authorList>
            <person name="Uek A."/>
            <person name="Tonouchi A."/>
        </authorList>
    </citation>
    <scope>NUCLEOTIDE SEQUENCE [LARGE SCALE GENOMIC DNA]</scope>
    <source>
        <strain evidence="1 2">CTTW</strain>
    </source>
</reference>
<dbReference type="Proteomes" id="UP000515703">
    <property type="component" value="Chromosome"/>
</dbReference>
<evidence type="ECO:0000313" key="2">
    <source>
        <dbReference type="Proteomes" id="UP000515703"/>
    </source>
</evidence>
<protein>
    <submittedName>
        <fullName evidence="1">Uncharacterized protein</fullName>
    </submittedName>
</protein>
<sequence>MIKCKKGKNYLKRENHCASSLVLRYKDKAVPYSIDFTPTEAYSAMQAREKQPAE</sequence>
<dbReference type="KEGG" id="acht:bsdcttw_26050"/>
<dbReference type="EMBL" id="AP023368">
    <property type="protein sequence ID" value="BCJ99564.1"/>
    <property type="molecule type" value="Genomic_DNA"/>
</dbReference>
<accession>A0A7I8DQH7</accession>